<evidence type="ECO:0000256" key="4">
    <source>
        <dbReference type="ARBA" id="ARBA00023187"/>
    </source>
</evidence>
<feature type="compositionally biased region" description="Low complexity" evidence="5">
    <location>
        <begin position="124"/>
        <end position="138"/>
    </location>
</feature>
<dbReference type="Proteomes" id="UP000324022">
    <property type="component" value="Unassembled WGS sequence"/>
</dbReference>
<dbReference type="EMBL" id="OOIN01000029">
    <property type="protein sequence ID" value="SPO29737.1"/>
    <property type="molecule type" value="Genomic_DNA"/>
</dbReference>
<dbReference type="PANTHER" id="PTHR12718">
    <property type="entry name" value="CELL CYCLE CONTROL PROTEIN CWF15"/>
    <property type="match status" value="1"/>
</dbReference>
<keyword evidence="3" id="KW-0507">mRNA processing</keyword>
<comment type="similarity">
    <text evidence="2">Belongs to the CWC15 family.</text>
</comment>
<organism evidence="6 7">
    <name type="scientific">Ustilago trichophora</name>
    <dbReference type="NCBI Taxonomy" id="86804"/>
    <lineage>
        <taxon>Eukaryota</taxon>
        <taxon>Fungi</taxon>
        <taxon>Dikarya</taxon>
        <taxon>Basidiomycota</taxon>
        <taxon>Ustilaginomycotina</taxon>
        <taxon>Ustilaginomycetes</taxon>
        <taxon>Ustilaginales</taxon>
        <taxon>Ustilaginaceae</taxon>
        <taxon>Ustilago</taxon>
    </lineage>
</organism>
<gene>
    <name evidence="6" type="ORF">UTRI_05559</name>
</gene>
<feature type="compositionally biased region" description="Basic and acidic residues" evidence="5">
    <location>
        <begin position="57"/>
        <end position="73"/>
    </location>
</feature>
<evidence type="ECO:0000313" key="7">
    <source>
        <dbReference type="Proteomes" id="UP000324022"/>
    </source>
</evidence>
<feature type="compositionally biased region" description="Low complexity" evidence="5">
    <location>
        <begin position="45"/>
        <end position="56"/>
    </location>
</feature>
<evidence type="ECO:0000313" key="6">
    <source>
        <dbReference type="EMBL" id="SPO29737.1"/>
    </source>
</evidence>
<accession>A0A5C3EJ52</accession>
<comment type="function">
    <text evidence="1">Involved in pre-mRNA splicing.</text>
</comment>
<evidence type="ECO:0000256" key="5">
    <source>
        <dbReference type="SAM" id="MobiDB-lite"/>
    </source>
</evidence>
<reference evidence="6 7" key="1">
    <citation type="submission" date="2018-03" db="EMBL/GenBank/DDBJ databases">
        <authorList>
            <person name="Guldener U."/>
        </authorList>
    </citation>
    <scope>NUCLEOTIDE SEQUENCE [LARGE SCALE GENOMIC DNA]</scope>
    <source>
        <strain evidence="6 7">NBRC100155</strain>
    </source>
</reference>
<dbReference type="InterPro" id="IPR006973">
    <property type="entry name" value="Cwf_Cwc_15"/>
</dbReference>
<feature type="compositionally biased region" description="Low complexity" evidence="5">
    <location>
        <begin position="151"/>
        <end position="179"/>
    </location>
</feature>
<name>A0A5C3EJ52_9BASI</name>
<dbReference type="AlphaFoldDB" id="A0A5C3EJ52"/>
<feature type="region of interest" description="Disordered" evidence="5">
    <location>
        <begin position="1"/>
        <end position="198"/>
    </location>
</feature>
<dbReference type="GO" id="GO:0071013">
    <property type="term" value="C:catalytic step 2 spliceosome"/>
    <property type="evidence" value="ECO:0007669"/>
    <property type="project" value="TreeGrafter"/>
</dbReference>
<dbReference type="OrthoDB" id="30179at2759"/>
<dbReference type="GO" id="GO:0045292">
    <property type="term" value="P:mRNA cis splicing, via spliceosome"/>
    <property type="evidence" value="ECO:0007669"/>
    <property type="project" value="TreeGrafter"/>
</dbReference>
<dbReference type="Pfam" id="PF04889">
    <property type="entry name" value="Cwf_Cwc_15"/>
    <property type="match status" value="1"/>
</dbReference>
<evidence type="ECO:0000256" key="1">
    <source>
        <dbReference type="ARBA" id="ARBA00003777"/>
    </source>
</evidence>
<evidence type="ECO:0000256" key="3">
    <source>
        <dbReference type="ARBA" id="ARBA00022664"/>
    </source>
</evidence>
<keyword evidence="4" id="KW-0508">mRNA splicing</keyword>
<sequence length="323" mass="35206">MSTAHRPNFTAAKGRESKAHLSQQRTEYDLPSHTSLKFRQPPTAAPSSSGSSSSAAGRRDLKRELEVAEWEAKNKKRVRAGLEPLPMPMSGSVKVEADENEDEEVKRRREAIAAAIELDRDSDASSSSSSSSGSSDSGNDNDDQASSKHPTTTATATVNNDNTETTSDDVSNSQHSDSSSDQEDSDDEEDDEQAQLLNELAKIKAERVAEKARLASLSASEQQLSRQEEIALGNPLLNLQNAFSSSSSSSSLSLDSSTVRNNVEKDQGGVDFGVKKRWDDDVIFKNQARAAGDTAKQDSESVAFVNDLTRSDFHRKFMNRYIK</sequence>
<dbReference type="GO" id="GO:0003723">
    <property type="term" value="F:RNA binding"/>
    <property type="evidence" value="ECO:0007669"/>
    <property type="project" value="TreeGrafter"/>
</dbReference>
<proteinExistence type="inferred from homology"/>
<keyword evidence="7" id="KW-1185">Reference proteome</keyword>
<feature type="compositionally biased region" description="Basic and acidic residues" evidence="5">
    <location>
        <begin position="104"/>
        <end position="123"/>
    </location>
</feature>
<dbReference type="PANTHER" id="PTHR12718:SF2">
    <property type="entry name" value="SPLICEOSOME-ASSOCIATED PROTEIN CWC15 HOMOLOG"/>
    <property type="match status" value="1"/>
</dbReference>
<feature type="compositionally biased region" description="Acidic residues" evidence="5">
    <location>
        <begin position="180"/>
        <end position="193"/>
    </location>
</feature>
<evidence type="ECO:0000256" key="2">
    <source>
        <dbReference type="ARBA" id="ARBA00006644"/>
    </source>
</evidence>
<protein>
    <submittedName>
        <fullName evidence="6">Related to cell cycle control protein cwf15</fullName>
    </submittedName>
</protein>